<keyword evidence="5 10" id="KW-0479">Metal-binding</keyword>
<organism evidence="12 13">
    <name type="scientific">Clupea harengus</name>
    <name type="common">Atlantic herring</name>
    <dbReference type="NCBI Taxonomy" id="7950"/>
    <lineage>
        <taxon>Eukaryota</taxon>
        <taxon>Metazoa</taxon>
        <taxon>Chordata</taxon>
        <taxon>Craniata</taxon>
        <taxon>Vertebrata</taxon>
        <taxon>Euteleostomi</taxon>
        <taxon>Actinopterygii</taxon>
        <taxon>Neopterygii</taxon>
        <taxon>Teleostei</taxon>
        <taxon>Clupei</taxon>
        <taxon>Clupeiformes</taxon>
        <taxon>Clupeoidei</taxon>
        <taxon>Clupeidae</taxon>
        <taxon>Clupea</taxon>
    </lineage>
</organism>
<dbReference type="PRINTS" id="PR00385">
    <property type="entry name" value="P450"/>
</dbReference>
<dbReference type="GO" id="GO:0020037">
    <property type="term" value="F:heme binding"/>
    <property type="evidence" value="ECO:0007669"/>
    <property type="project" value="InterPro"/>
</dbReference>
<evidence type="ECO:0000256" key="4">
    <source>
        <dbReference type="ARBA" id="ARBA00022617"/>
    </source>
</evidence>
<comment type="cofactor">
    <cofactor evidence="1 10">
        <name>heme</name>
        <dbReference type="ChEBI" id="CHEBI:30413"/>
    </cofactor>
</comment>
<dbReference type="GO" id="GO:0016020">
    <property type="term" value="C:membrane"/>
    <property type="evidence" value="ECO:0007669"/>
    <property type="project" value="UniProtKB-SubCell"/>
</dbReference>
<evidence type="ECO:0000256" key="10">
    <source>
        <dbReference type="PIRSR" id="PIRSR602401-1"/>
    </source>
</evidence>
<dbReference type="GO" id="GO:0005737">
    <property type="term" value="C:cytoplasm"/>
    <property type="evidence" value="ECO:0007669"/>
    <property type="project" value="TreeGrafter"/>
</dbReference>
<evidence type="ECO:0000256" key="8">
    <source>
        <dbReference type="ARBA" id="ARBA00023033"/>
    </source>
</evidence>
<dbReference type="InterPro" id="IPR050182">
    <property type="entry name" value="Cytochrome_P450_fam2"/>
</dbReference>
<comment type="subcellular location">
    <subcellularLocation>
        <location evidence="2">Membrane</location>
    </subcellularLocation>
</comment>
<keyword evidence="7 10" id="KW-0408">Iron</keyword>
<protein>
    <submittedName>
        <fullName evidence="13">Cytochrome P450 2J2-like</fullName>
    </submittedName>
</protein>
<dbReference type="OrthoDB" id="3934656at2759"/>
<evidence type="ECO:0000256" key="11">
    <source>
        <dbReference type="RuleBase" id="RU000461"/>
    </source>
</evidence>
<keyword evidence="4 10" id="KW-0349">Heme</keyword>
<dbReference type="PROSITE" id="PS00086">
    <property type="entry name" value="CYTOCHROME_P450"/>
    <property type="match status" value="1"/>
</dbReference>
<dbReference type="GO" id="GO:0005506">
    <property type="term" value="F:iron ion binding"/>
    <property type="evidence" value="ECO:0007669"/>
    <property type="project" value="InterPro"/>
</dbReference>
<dbReference type="InterPro" id="IPR002401">
    <property type="entry name" value="Cyt_P450_E_grp-I"/>
</dbReference>
<evidence type="ECO:0000256" key="5">
    <source>
        <dbReference type="ARBA" id="ARBA00022723"/>
    </source>
</evidence>
<dbReference type="PANTHER" id="PTHR24300">
    <property type="entry name" value="CYTOCHROME P450 508A4-RELATED"/>
    <property type="match status" value="1"/>
</dbReference>
<dbReference type="SUPFAM" id="SSF48264">
    <property type="entry name" value="Cytochrome P450"/>
    <property type="match status" value="1"/>
</dbReference>
<dbReference type="GO" id="GO:0016712">
    <property type="term" value="F:oxidoreductase activity, acting on paired donors, with incorporation or reduction of molecular oxygen, reduced flavin or flavoprotein as one donor, and incorporation of one atom of oxygen"/>
    <property type="evidence" value="ECO:0007669"/>
    <property type="project" value="InterPro"/>
</dbReference>
<proteinExistence type="inferred from homology"/>
<keyword evidence="8 11" id="KW-0503">Monooxygenase</keyword>
<dbReference type="CDD" id="cd11026">
    <property type="entry name" value="CYP2"/>
    <property type="match status" value="1"/>
</dbReference>
<keyword evidence="9" id="KW-0472">Membrane</keyword>
<evidence type="ECO:0000256" key="2">
    <source>
        <dbReference type="ARBA" id="ARBA00004370"/>
    </source>
</evidence>
<evidence type="ECO:0000256" key="6">
    <source>
        <dbReference type="ARBA" id="ARBA00023002"/>
    </source>
</evidence>
<keyword evidence="6 11" id="KW-0560">Oxidoreductase</keyword>
<sequence>MHLSLLLESLDLKSLLLFLVIFLLIADYLKNRKPPNYPPGPLALPFVGNIFNIDSKQPHISLTKLAEVYGDVFALRLGRDQFVFAAGYKMVKEALVGQAENFVDRPFSPMGERMYPGNAGLFFSNGQRWKTHRRFTLTTLRNFGLGKKTMENAICEETRYLQEELEGQKGDPFDPRVLLSNAVSNIVCQMVFGRRYDYTDHTFQKILQLLNDILYVQGTVWGQLYEAFPAIMRYLPGRHNDIFGYFEHISAFIREEVERHKDSFDPNNPRDYIDAYITEMRSGSCVPTDGFDETNLVLNSLDLFLAGTETTSTTLHWAMVYLIKYPDVQEKVQAEIDSVIGQSHQPSMADRANMPYTEAVVHEIQRMGNIVPLNALRMAEKDTTLGGYFIPKGTALRTNLTSVLYDTSEWETPDEFNPGHFLDTEGKFRRRDAFMPFSAGKRVCLGEQLARMELFLFVVSLLQKFKFSTQDGVELSLEGGVGGTRCPYPFKIFAHTR</sequence>
<dbReference type="InterPro" id="IPR008069">
    <property type="entry name" value="Cyt_P450_E_grp-I_CYP2D-like"/>
</dbReference>
<evidence type="ECO:0000256" key="1">
    <source>
        <dbReference type="ARBA" id="ARBA00001971"/>
    </source>
</evidence>
<dbReference type="AlphaFoldDB" id="A0A6P8FPY9"/>
<dbReference type="Pfam" id="PF00067">
    <property type="entry name" value="p450"/>
    <property type="match status" value="1"/>
</dbReference>
<dbReference type="Proteomes" id="UP000515152">
    <property type="component" value="Chromosome 10"/>
</dbReference>
<keyword evidence="12" id="KW-1185">Reference proteome</keyword>
<dbReference type="RefSeq" id="XP_031430213.1">
    <property type="nucleotide sequence ID" value="XM_031574353.2"/>
</dbReference>
<dbReference type="InterPro" id="IPR001128">
    <property type="entry name" value="Cyt_P450"/>
</dbReference>
<evidence type="ECO:0000256" key="9">
    <source>
        <dbReference type="ARBA" id="ARBA00023136"/>
    </source>
</evidence>
<dbReference type="PRINTS" id="PR01686">
    <property type="entry name" value="EP450ICYP2D"/>
</dbReference>
<dbReference type="GeneID" id="116222034"/>
<dbReference type="GO" id="GO:0006805">
    <property type="term" value="P:xenobiotic metabolic process"/>
    <property type="evidence" value="ECO:0007669"/>
    <property type="project" value="TreeGrafter"/>
</dbReference>
<evidence type="ECO:0000256" key="7">
    <source>
        <dbReference type="ARBA" id="ARBA00023004"/>
    </source>
</evidence>
<dbReference type="Gene3D" id="1.10.630.10">
    <property type="entry name" value="Cytochrome P450"/>
    <property type="match status" value="1"/>
</dbReference>
<evidence type="ECO:0000313" key="13">
    <source>
        <dbReference type="RefSeq" id="XP_031430213.1"/>
    </source>
</evidence>
<evidence type="ECO:0000313" key="12">
    <source>
        <dbReference type="Proteomes" id="UP000515152"/>
    </source>
</evidence>
<dbReference type="PRINTS" id="PR00463">
    <property type="entry name" value="EP450I"/>
</dbReference>
<dbReference type="InterPro" id="IPR017972">
    <property type="entry name" value="Cyt_P450_CS"/>
</dbReference>
<reference evidence="13" key="1">
    <citation type="submission" date="2025-08" db="UniProtKB">
        <authorList>
            <consortium name="RefSeq"/>
        </authorList>
    </citation>
    <scope>IDENTIFICATION</scope>
</reference>
<dbReference type="GO" id="GO:0006082">
    <property type="term" value="P:organic acid metabolic process"/>
    <property type="evidence" value="ECO:0007669"/>
    <property type="project" value="TreeGrafter"/>
</dbReference>
<accession>A0A6P8FPY9</accession>
<gene>
    <name evidence="13" type="primary">LOC116222034</name>
</gene>
<name>A0A6P8FPY9_CLUHA</name>
<dbReference type="KEGG" id="char:116222034"/>
<comment type="similarity">
    <text evidence="3 11">Belongs to the cytochrome P450 family.</text>
</comment>
<dbReference type="PANTHER" id="PTHR24300:SF177">
    <property type="entry name" value="CYTOCHROME P450 2J2"/>
    <property type="match status" value="1"/>
</dbReference>
<dbReference type="InterPro" id="IPR036396">
    <property type="entry name" value="Cyt_P450_sf"/>
</dbReference>
<feature type="binding site" description="axial binding residue" evidence="10">
    <location>
        <position position="444"/>
    </location>
    <ligand>
        <name>heme</name>
        <dbReference type="ChEBI" id="CHEBI:30413"/>
    </ligand>
    <ligandPart>
        <name>Fe</name>
        <dbReference type="ChEBI" id="CHEBI:18248"/>
    </ligandPart>
</feature>
<dbReference type="FunFam" id="1.10.630.10:FF:000004">
    <property type="entry name" value="cytochrome P450 2D15 isoform X1"/>
    <property type="match status" value="1"/>
</dbReference>
<evidence type="ECO:0000256" key="3">
    <source>
        <dbReference type="ARBA" id="ARBA00010617"/>
    </source>
</evidence>